<dbReference type="PANTHER" id="PTHR23053:SF0">
    <property type="entry name" value="HYDROCEPHALUS-INDUCING PROTEIN HOMOLOG"/>
    <property type="match status" value="1"/>
</dbReference>
<comment type="caution">
    <text evidence="8">The sequence shown here is derived from an EMBL/GenBank/DDBJ whole genome shotgun (WGS) entry which is preliminary data.</text>
</comment>
<feature type="region of interest" description="Disordered" evidence="6">
    <location>
        <begin position="2376"/>
        <end position="2432"/>
    </location>
</feature>
<dbReference type="SUPFAM" id="SSF49354">
    <property type="entry name" value="PapD-like"/>
    <property type="match status" value="1"/>
</dbReference>
<dbReference type="Gene3D" id="2.60.40.10">
    <property type="entry name" value="Immunoglobulins"/>
    <property type="match status" value="25"/>
</dbReference>
<evidence type="ECO:0000256" key="3">
    <source>
        <dbReference type="ARBA" id="ARBA00022490"/>
    </source>
</evidence>
<dbReference type="Gene3D" id="3.40.50.300">
    <property type="entry name" value="P-loop containing nucleotide triphosphate hydrolases"/>
    <property type="match status" value="1"/>
</dbReference>
<feature type="compositionally biased region" description="Pro residues" evidence="6">
    <location>
        <begin position="2043"/>
        <end position="2054"/>
    </location>
</feature>
<dbReference type="InterPro" id="IPR000535">
    <property type="entry name" value="MSP_dom"/>
</dbReference>
<feature type="region of interest" description="Disordered" evidence="6">
    <location>
        <begin position="1541"/>
        <end position="1565"/>
    </location>
</feature>
<feature type="domain" description="MSP" evidence="7">
    <location>
        <begin position="2738"/>
        <end position="2867"/>
    </location>
</feature>
<evidence type="ECO:0000256" key="6">
    <source>
        <dbReference type="SAM" id="MobiDB-lite"/>
    </source>
</evidence>
<dbReference type="InterPro" id="IPR008962">
    <property type="entry name" value="PapD-like_sf"/>
</dbReference>
<feature type="region of interest" description="Disordered" evidence="6">
    <location>
        <begin position="2208"/>
        <end position="2269"/>
    </location>
</feature>
<dbReference type="SUPFAM" id="SSF52540">
    <property type="entry name" value="P-loop containing nucleoside triphosphate hydrolases"/>
    <property type="match status" value="1"/>
</dbReference>
<evidence type="ECO:0000256" key="1">
    <source>
        <dbReference type="ARBA" id="ARBA00004138"/>
    </source>
</evidence>
<organism evidence="8 9">
    <name type="scientific">Cymbomonas tetramitiformis</name>
    <dbReference type="NCBI Taxonomy" id="36881"/>
    <lineage>
        <taxon>Eukaryota</taxon>
        <taxon>Viridiplantae</taxon>
        <taxon>Chlorophyta</taxon>
        <taxon>Pyramimonadophyceae</taxon>
        <taxon>Pyramimonadales</taxon>
        <taxon>Pyramimonadaceae</taxon>
        <taxon>Cymbomonas</taxon>
    </lineage>
</organism>
<reference evidence="8 9" key="1">
    <citation type="journal article" date="2015" name="Genome Biol. Evol.">
        <title>Comparative Genomics of a Bacterivorous Green Alga Reveals Evolutionary Causalities and Consequences of Phago-Mixotrophic Mode of Nutrition.</title>
        <authorList>
            <person name="Burns J.A."/>
            <person name="Paasch A."/>
            <person name="Narechania A."/>
            <person name="Kim E."/>
        </authorList>
    </citation>
    <scope>NUCLEOTIDE SEQUENCE [LARGE SCALE GENOMIC DNA]</scope>
    <source>
        <strain evidence="8 9">PLY_AMNH</strain>
    </source>
</reference>
<keyword evidence="4" id="KW-0969">Cilium</keyword>
<feature type="region of interest" description="Disordered" evidence="6">
    <location>
        <begin position="2121"/>
        <end position="2168"/>
    </location>
</feature>
<dbReference type="InterPro" id="IPR013783">
    <property type="entry name" value="Ig-like_fold"/>
</dbReference>
<protein>
    <recommendedName>
        <fullName evidence="7">MSP domain-containing protein</fullName>
    </recommendedName>
</protein>
<dbReference type="InterPro" id="IPR053879">
    <property type="entry name" value="HYDIN_VesB_CFA65-like_Ig"/>
</dbReference>
<feature type="region of interest" description="Disordered" evidence="6">
    <location>
        <begin position="1893"/>
        <end position="1923"/>
    </location>
</feature>
<dbReference type="GO" id="GO:1904158">
    <property type="term" value="P:axonemal central apparatus assembly"/>
    <property type="evidence" value="ECO:0007669"/>
    <property type="project" value="TreeGrafter"/>
</dbReference>
<accession>A0AAE0EZQ9</accession>
<feature type="compositionally biased region" description="Polar residues" evidence="6">
    <location>
        <begin position="1461"/>
        <end position="1477"/>
    </location>
</feature>
<dbReference type="PROSITE" id="PS50202">
    <property type="entry name" value="MSP"/>
    <property type="match status" value="1"/>
</dbReference>
<feature type="compositionally biased region" description="Low complexity" evidence="6">
    <location>
        <begin position="1410"/>
        <end position="1423"/>
    </location>
</feature>
<feature type="compositionally biased region" description="Low complexity" evidence="6">
    <location>
        <begin position="1444"/>
        <end position="1460"/>
    </location>
</feature>
<keyword evidence="5" id="KW-0966">Cell projection</keyword>
<name>A0AAE0EZQ9_9CHLO</name>
<feature type="region of interest" description="Disordered" evidence="6">
    <location>
        <begin position="1395"/>
        <end position="1479"/>
    </location>
</feature>
<dbReference type="PANTHER" id="PTHR23053">
    <property type="entry name" value="DLEC1 DELETED IN LUNG AND ESOPHAGEAL CANCER 1"/>
    <property type="match status" value="1"/>
</dbReference>
<evidence type="ECO:0000256" key="2">
    <source>
        <dbReference type="ARBA" id="ARBA00004496"/>
    </source>
</evidence>
<gene>
    <name evidence="8" type="ORF">CYMTET_44022</name>
</gene>
<dbReference type="EMBL" id="LGRX02029796">
    <property type="protein sequence ID" value="KAK3246443.1"/>
    <property type="molecule type" value="Genomic_DNA"/>
</dbReference>
<keyword evidence="9" id="KW-1185">Reference proteome</keyword>
<evidence type="ECO:0000256" key="4">
    <source>
        <dbReference type="ARBA" id="ARBA00023069"/>
    </source>
</evidence>
<feature type="compositionally biased region" description="Basic and acidic residues" evidence="6">
    <location>
        <begin position="2214"/>
        <end position="2224"/>
    </location>
</feature>
<evidence type="ECO:0000313" key="9">
    <source>
        <dbReference type="Proteomes" id="UP001190700"/>
    </source>
</evidence>
<feature type="compositionally biased region" description="Polar residues" evidence="6">
    <location>
        <begin position="1430"/>
        <end position="1443"/>
    </location>
</feature>
<feature type="compositionally biased region" description="Basic and acidic residues" evidence="6">
    <location>
        <begin position="3067"/>
        <end position="3085"/>
    </location>
</feature>
<feature type="region of interest" description="Disordered" evidence="6">
    <location>
        <begin position="2912"/>
        <end position="2941"/>
    </location>
</feature>
<proteinExistence type="predicted"/>
<evidence type="ECO:0000259" key="7">
    <source>
        <dbReference type="PROSITE" id="PS50202"/>
    </source>
</evidence>
<dbReference type="InterPro" id="IPR027417">
    <property type="entry name" value="P-loop_NTPase"/>
</dbReference>
<evidence type="ECO:0000313" key="8">
    <source>
        <dbReference type="EMBL" id="KAK3246443.1"/>
    </source>
</evidence>
<dbReference type="GO" id="GO:0003341">
    <property type="term" value="P:cilium movement"/>
    <property type="evidence" value="ECO:0007669"/>
    <property type="project" value="TreeGrafter"/>
</dbReference>
<feature type="region of interest" description="Disordered" evidence="6">
    <location>
        <begin position="1"/>
        <end position="37"/>
    </location>
</feature>
<dbReference type="InterPro" id="IPR033305">
    <property type="entry name" value="Hydin-like"/>
</dbReference>
<dbReference type="Pfam" id="PF22544">
    <property type="entry name" value="HYDIN_VesB_CFA65-like_Ig"/>
    <property type="match status" value="3"/>
</dbReference>
<feature type="compositionally biased region" description="Polar residues" evidence="6">
    <location>
        <begin position="1"/>
        <end position="15"/>
    </location>
</feature>
<keyword evidence="3" id="KW-0963">Cytoplasm</keyword>
<evidence type="ECO:0000256" key="5">
    <source>
        <dbReference type="ARBA" id="ARBA00023273"/>
    </source>
</evidence>
<dbReference type="Proteomes" id="UP001190700">
    <property type="component" value="Unassembled WGS sequence"/>
</dbReference>
<feature type="compositionally biased region" description="Basic and acidic residues" evidence="6">
    <location>
        <begin position="3404"/>
        <end position="3431"/>
    </location>
</feature>
<comment type="subcellular location">
    <subcellularLocation>
        <location evidence="1">Cell projection</location>
        <location evidence="1">Cilium</location>
    </subcellularLocation>
    <subcellularLocation>
        <location evidence="2">Cytoplasm</location>
    </subcellularLocation>
</comment>
<dbReference type="Pfam" id="PF25249">
    <property type="entry name" value="Ig_CFAP65_7th"/>
    <property type="match status" value="1"/>
</dbReference>
<dbReference type="InterPro" id="IPR057470">
    <property type="entry name" value="Ig_CFAP65_7th"/>
</dbReference>
<feature type="region of interest" description="Disordered" evidence="6">
    <location>
        <begin position="3061"/>
        <end position="3093"/>
    </location>
</feature>
<feature type="compositionally biased region" description="Acidic residues" evidence="6">
    <location>
        <begin position="2237"/>
        <end position="2250"/>
    </location>
</feature>
<feature type="region of interest" description="Disordered" evidence="6">
    <location>
        <begin position="3390"/>
        <end position="3461"/>
    </location>
</feature>
<dbReference type="GO" id="GO:0005930">
    <property type="term" value="C:axoneme"/>
    <property type="evidence" value="ECO:0007669"/>
    <property type="project" value="TreeGrafter"/>
</dbReference>
<feature type="compositionally biased region" description="Pro residues" evidence="6">
    <location>
        <begin position="2921"/>
        <end position="2930"/>
    </location>
</feature>
<feature type="region of interest" description="Disordered" evidence="6">
    <location>
        <begin position="2008"/>
        <end position="2054"/>
    </location>
</feature>
<sequence>MGGTSGSDSQSTLPSATVRYKKYSQGVEPGHDSKKAPSKLVAELTNPFKPLDGWRPKPQIIEFLNISDFTHQVHSTVDIDEPIFQPFPPEIQFHGYEPFRKYQATLSLRNNDHVGRRVKVLTPSSPFFTFEQKKTKSGKVKGEDGTGKVAAGIEVQYVITFSPNSRENYSCDLVVVTEREKFLVPLRASGCKGALDFPDQVHFETTAVKDTNTKSFLVRNIGTKSTAFLLEASSPFSVQPSEGKLEIGEIMQCSLTFCPHMFGLTRGELLIKYDTGEVVWAELTGEGEESEVRLSDTLMELQPTFINKTSQKTFKIVNDSNQVINFALKLHEYDEEDERMRVQQSLSLSEREAGEAQLQGINLVESDEEVELEDELEDEEKVLGNSRVHLSRKFKQMQKAAASDKVLFKHGSFSLAPLEGVVWPSGEVEVMVQFHPKNPYVNEATVYCELSGRVGRQPITLRATGVGPKAVFSYDILDVGDTFINSVHQYEVELHNRGEIEAEFRLLRTDSVFGKKFQFEPDTGVLAVGQVQSIGVMFSSDVLGEFAEPFHWQIKGSSENLCLDFRGRVVGPTFHLDVEELDFGIVSFGYRYTKTFTIHNTSEIPMKFSMRIPEDLPDAREFQCLPVTGMILPEGKQQVTLEFVSRTVKKYECTLCVDVPGVGDGLQHVPILGECCVPKVLLMKEVLDFGECFLRYNYTQPLKITNDSKLPAKFEVLPQDEQSQGLAVYTAEPVSGGIPARGSVTIDFHLATERMGGIHLPVRVQITGSKMPPLELVLAANSKGPILTFGSESGVPQPDWNPTIDFGKTDVLTRVDRKLFITNSSLIPAEFKTFISGKDSTFEVDVREATLAPGEEIALTISTYLDETQRFKDVLHILVIEGNDTAVPLEALGIGSTVICDEDLTTMNFGPQFTNRPFMKEIVLQNMGRRSQQLQWLNYAAEAAKRSKFAAGVKKKGEPEPEEEEIVFSIVPERVVIQAKQSCLFTITGNCTKPLSVSEEVVCRATIGKSSKIVQNTMMLAEVTTPYLDFSTTAISYVYSYEPQVPLMPQHAPLTLRNVTKLPLGFSIRTAAPFSVDRPDWLLEPNEGATISVIFDAGFRPDRISTTVKNKLTISYHETPHKDTIDLTGEINYPNLTLSTHKIDFGSALNDTTKRTSLYITNVSKVDCKYNWLFVEDEENGAITQGVGGKLKKSQPKLRSSMVFDMLPVCGLLKPGESETVEVSFYAHQNMRANTTAVCEVEGGPDYEIVVGAESSTIKYLLDQNVIDFGQQLFSKSVDKELWLFNGGKVPFNFKVNLSTLKRRSVCDVSPLSGTLGPNEKQNFKLKVVPGIPDKISEKFLVEVAHFEPAEVELVGEGVYPCILLSLPRLIDEEYAAFMQEARCLLIENGPRGVLANSKPAKKSGKMTLPMSSRPMSSTSSRSGAGETVGSETARTAGAQQLLSARSATAMTATSRRQSAMPQQSSAQLTSGASGYNPSERDVEMEADRLSMCNFLMNREQEMEERRAEEVAAAEAAAALETQQMASMAVTLDDQLRMAAGMEPPSGALDMKPASPPKKKKVRSTKPAPVVLSRYLCDFGNVTKGTHKVKKLRLQNVGAGPVSVYMDKKALPPGVTVEPDSIVRLPGAPDFETVDMVFTFQTSALDPGQIDTVFPMEIRNGPKVLVSIRANVVRPEIEVSSSKLDFGNVQVGHCRRITIQLFNPREVNAEWHIKKPMDGAKDWSFFRCEPASGMLVPGERQFMNLYFEPTWPRPPERLHYSQVIPIRVTFNKRDVKLECTGLGFMLGLRLEPPVLDLAPILPSAEKPNEAFFTMINDSHVPIEVFSLDVDKQYLEDEEILREAEGYAEQDRMLLEPREAGSGLWPDIIEADLARKEEARLAEEEAERLRLEAEEAEAKGLPPPGSEPPPEEPEPENPVPVEGEEGAVGELEAPIIEEPIVEEPDPSTYIMLVGPPLAGKTGQAQEIVRKYGVVQINVDDVISEIMAGGSPLGEQVKDHRLGKNLPVEEPPAVEEVKPPSPPKTPSKGKKGKGKEPEPAAAAAPQPPKPKTPPIQPLTVELIAEVLRERLARPDCMERPGAPGTEAGAVFDGFSSQFAAPEVITQAILLALNLRKEDAVIPEGVELPEEKPPTPKGGKGSTPKGGKDKKGKGKGGKPATPPPAQEEVKPFVYHGAKKLLVMKMPLEVEDMVNRDRVKVAAETAAAAAAAAAADGFDGHETHHFPEPEPEPEPSPFAAEDGEDAVPPEPEAEPEPKPRLYPEEDPPEPQEPWVPARQEEMEAYQELSAVLYRMFGVPTTIDATTRVEVHELQQVIQPLGDEPDQVAEEKTPEEIALQIEEKIPAKKIGWELVVPGPVTFQIQNRPGLRPGRPPVQHFQLLTPPTPEEEAAAAEAAKRPPSPAVPAGKGAKGKPVEKEPSRPATPADVDPDAPRVYTDEELSDKSRWVIPPESEIKVMVRFTSDQIGKITEMLGFEVLGGEKNAILVTRGECAYPQISTDYRNVFYRKVRQRPMSANVQRQYIISRGVFEFGPLLVGKSRENILDDQHPENKDMFRITNNGLFDCHVEFSFKGLGGTAGENGTSTVFHLDPMEMDLAVEETQDLTIYAMPNNVGMVEDTLVCTITDNPEPVEFFLSAVGAKPVIELDVENLEFERLLVDHKDAMKFTIKNVCLLPIKWTIKGFENMPEEFSIEMTEGMLEAREEITLTVTFHAMEKAVFDEQIKVSITDIHELLGVAQEIDLPIHAEAYKIEVDVKYPGEGSGLDYGVVKVVEDDLKEMAISNTGKYQVGFKFNIKKAATAELFTIEPSEGAIEPGEELPIIIHFNKERTLKREVNLKGNTDISLSIIETLTGNKEDSATIKVDLRAVFTKYTISPVRGINFGPLVYNTTSNPRTFEICNTGEFPFDFSIGPLHGDDNEVKEAAPPPVAPPPAKGGKGGAAAGAPAPAGTVKLGNFNITPSAGTVEVGAMQQVTVTFNAQAQRTYVEPVGIEITDRDMADCPGGIPYEIAGESCIPGINTEDVMAIFEEHKIVSTLDAFSIENNVFSVRDRVFSFGAVIAHMVTEEEEESKPPEKGDKNKPGEEKERPNIGAKANFKISNPNKVPCSVKLSLTPRQKEEDSANEQFPMEIHPEQVAIPPHEHRDPKTKQFTCEVRGEGTLPHLSIEQPTKINDEGSPWMEFPRLLLGKSHTMSIELKNNGIIPATARMEMGKGNGIFTMSSGALSKNFTLESKRGTSFQVTFTPAETRMYQHQVDLMVKHNQYETQRITITGECYMEDVTFNGLPDDYDDELHFQDGPVGVPSEVGFTLKNHTDKDFRFEWPQIDGFTLVPSCGHLHAHTTKDVLFKFLTEEPVEHRPLEMPLKLEQVIYEEGQRNDWDDRMVNIKYVPLEDLNKSKSPEPEPEPEPDVKGKKGKEDKGKKGKKGKDEEPETAKKEKKGKRGSVIEPEPEPEPELVIDPSDIVTGEDGEQLVRVTEVEPEPAHTVVEESLKELPLKVFMVADNARYECDHSTEKPVTFRPTMMYQARTYTFPLKNTSTAQMEFAWSIVPAPEDSPVPVTGDGSQQPPMPYTVTPTSGLIEANQTVMVTVRFAPMEVDSAAFRLNCAIPNLDSGYTPVSIPLKGKVLRPWCHFELPESDYLSAGRRNPEMRGPSGELGPLDPQTRVLEFESLGTKVRNTKRFFILNPTNVAYEFVWEPVERTGAAPLPTANPFKCVNRRGVIMSGRKYEMVFEYAPESDELTETFWRFRIPEQDISVPFLLVGHVLEPAVTLDRASVQFNKVLLGTKARETVHLMNNEEIPFNFAFDKTSYTPQGETGRKPMVEFQPVSGVVQPGQRMPIMVYFTPDQEKSVNYNVVCAVRKKPTRLALNIKGEGYAIHEALQVEMPGGRHMDLSSSSVNPVDFGEVLTNERCVKNVTFVNSGGLSYEFVWDCGSNPSVYISPEKATVAKGQRVVCELSYHPQHNESMENYRIAAQVVNGSKYQLSLSGVAQRPKLQFSFHQHDFGPSFLYTLGMPKTKKMLVVSNDDQRDISFDCLFDNTDWLEVECASTVLAPGESIQIPVLFMPREEKEYAAKVKFEINGLNITAVSFTGEGTPLKVELVNSAQGHLNFGALRIGEDASKTVKVVNRSKIPTTLSLAPSDVTLKRLGMTIMPPGDILLRARETASFTITFRPLMRMRPFHEELLVDYVSVQRPLLEMAGACLGIEVKLTADSLPFGPVVQGAQLVRQCTLENTGDVGTKYAWAVDMLRPHFSISPEDGFIAPNQDIKFDYISFSGACVSQESEPTVVNFKTSVRKTESKNITISNPTSASWSLRPTIDNDNWSGPEFFEVPANNKADYPVTYSPTTMAGESEPHTGSVFFPLQDGTAKLYKLMGLATDPQPVGSVDVKASAKTACVELLKVTNWLNSPQRFKAVIEFKAADPSISMRGPDFIDVPALSEKEYKLHFYAYKEGVTTGKVTLKNEQTGEYMYYNVTFTAGKPAIMGTIPLQCPVRTRISHTVVIENPLKTDVTLTHTCPHGQISLSKPKIDVKANSQVEIPIAFRPVVAEEREVMLTLTCPELGDYVYKLVLQSTQAGVERSLTFNVPLGSRETQPFRFMHYVVTKAEYACEFSKGGDAGFEVEPTVVGHPAGPEGIEMEVEVTFEPTQLGDSFKDQLVVKSPEGGEFLCPVIGRCIPPKPQGPIMIKGRGVVQFKNVFSSAEDFHFATDNPAFECPKMENIASKRTIQLDMSYTPTPDRPKTGKLIITCPSKDCPPWLFYLKGSAAVA</sequence>